<feature type="transmembrane region" description="Helical" evidence="1">
    <location>
        <begin position="173"/>
        <end position="193"/>
    </location>
</feature>
<evidence type="ECO:0008006" key="4">
    <source>
        <dbReference type="Google" id="ProtNLM"/>
    </source>
</evidence>
<proteinExistence type="predicted"/>
<keyword evidence="1" id="KW-1133">Transmembrane helix</keyword>
<feature type="transmembrane region" description="Helical" evidence="1">
    <location>
        <begin position="205"/>
        <end position="226"/>
    </location>
</feature>
<dbReference type="EMBL" id="JAFIRR010000022">
    <property type="protein sequence ID" value="MCO6415268.1"/>
    <property type="molecule type" value="Genomic_DNA"/>
</dbReference>
<feature type="transmembrane region" description="Helical" evidence="1">
    <location>
        <begin position="81"/>
        <end position="102"/>
    </location>
</feature>
<sequence>MTATGPQQAGITGSPRLLAAGAAGFAAAFLMLWALRGMPGGTLSFWLASLPLFAAGFGFGPGAAALGGALAALLVGVVAGLFPAVILLAIAAVPVPLLLLAGQRPGGAALGLPLALLGLWPLTVLLLAALFLADDGGVDATLRAVVEVVLARLGVPASEGLVTTLVRVKAAALGFWVALALLGNAALALRLLARCGLAVAVPPWSAVRLPAWYPLLPPVAALAYLAAPEAAVPLSALLLLLVPLFLQGVAGVHRRLEGRQARPVMLAAFYLLLAMFLQVMGPGLVGLGLYDQFQRRAAPRNS</sequence>
<organism evidence="2 3">
    <name type="scientific">Siccirubricoccus soli</name>
    <dbReference type="NCBI Taxonomy" id="2899147"/>
    <lineage>
        <taxon>Bacteria</taxon>
        <taxon>Pseudomonadati</taxon>
        <taxon>Pseudomonadota</taxon>
        <taxon>Alphaproteobacteria</taxon>
        <taxon>Acetobacterales</taxon>
        <taxon>Roseomonadaceae</taxon>
        <taxon>Siccirubricoccus</taxon>
    </lineage>
</organism>
<reference evidence="2 3" key="1">
    <citation type="submission" date="2021-12" db="EMBL/GenBank/DDBJ databases">
        <title>Siccirubricoccus leaddurans sp. nov., a high concentration Zn2+ tolerance bacterium.</title>
        <authorList>
            <person name="Cao Y."/>
        </authorList>
    </citation>
    <scope>NUCLEOTIDE SEQUENCE [LARGE SCALE GENOMIC DNA]</scope>
    <source>
        <strain evidence="2 3">KC 17139</strain>
    </source>
</reference>
<feature type="transmembrane region" description="Helical" evidence="1">
    <location>
        <begin position="17"/>
        <end position="35"/>
    </location>
</feature>
<dbReference type="Proteomes" id="UP001523392">
    <property type="component" value="Unassembled WGS sequence"/>
</dbReference>
<accession>A0ABT1D012</accession>
<keyword evidence="1" id="KW-0812">Transmembrane</keyword>
<keyword evidence="1" id="KW-0472">Membrane</keyword>
<comment type="caution">
    <text evidence="2">The sequence shown here is derived from an EMBL/GenBank/DDBJ whole genome shotgun (WGS) entry which is preliminary data.</text>
</comment>
<evidence type="ECO:0000313" key="3">
    <source>
        <dbReference type="Proteomes" id="UP001523392"/>
    </source>
</evidence>
<dbReference type="RefSeq" id="WP_252951865.1">
    <property type="nucleotide sequence ID" value="NZ_JAFIRR010000022.1"/>
</dbReference>
<feature type="transmembrane region" description="Helical" evidence="1">
    <location>
        <begin position="114"/>
        <end position="133"/>
    </location>
</feature>
<feature type="transmembrane region" description="Helical" evidence="1">
    <location>
        <begin position="264"/>
        <end position="290"/>
    </location>
</feature>
<evidence type="ECO:0000313" key="2">
    <source>
        <dbReference type="EMBL" id="MCO6415268.1"/>
    </source>
</evidence>
<name>A0ABT1D012_9PROT</name>
<protein>
    <recommendedName>
        <fullName evidence="4">DUF2232 domain-containing protein</fullName>
    </recommendedName>
</protein>
<feature type="transmembrane region" description="Helical" evidence="1">
    <location>
        <begin position="47"/>
        <end position="75"/>
    </location>
</feature>
<keyword evidence="3" id="KW-1185">Reference proteome</keyword>
<gene>
    <name evidence="2" type="ORF">JYK14_03635</name>
</gene>
<feature type="transmembrane region" description="Helical" evidence="1">
    <location>
        <begin position="232"/>
        <end position="252"/>
    </location>
</feature>
<evidence type="ECO:0000256" key="1">
    <source>
        <dbReference type="SAM" id="Phobius"/>
    </source>
</evidence>